<reference evidence="15" key="1">
    <citation type="submission" date="2020-10" db="EMBL/GenBank/DDBJ databases">
        <authorList>
            <person name="Gilroy R."/>
        </authorList>
    </citation>
    <scope>NUCLEOTIDE SEQUENCE</scope>
    <source>
        <strain evidence="15">CHK186-9395</strain>
    </source>
</reference>
<feature type="binding site" evidence="11">
    <location>
        <position position="194"/>
    </location>
    <ligand>
        <name>Zn(2+)</name>
        <dbReference type="ChEBI" id="CHEBI:29105"/>
        <label>2</label>
    </ligand>
</feature>
<dbReference type="PROSITE" id="PS50076">
    <property type="entry name" value="DNAJ_2"/>
    <property type="match status" value="1"/>
</dbReference>
<dbReference type="AlphaFoldDB" id="A0A9D1NFF1"/>
<comment type="function">
    <text evidence="11">Participates actively in the response to hyperosmotic and heat shock by preventing the aggregation of stress-denatured proteins and by disaggregating proteins, also in an autonomous, DnaK-independent fashion. Unfolded proteins bind initially to DnaJ; upon interaction with the DnaJ-bound protein, DnaK hydrolyzes its bound ATP, resulting in the formation of a stable complex. GrpE releases ADP from DnaK; ATP binding to DnaK triggers the release of the substrate protein, thus completing the reaction cycle. Several rounds of ATP-dependent interactions between DnaJ, DnaK and GrpE are required for fully efficient folding. Also involved, together with DnaK and GrpE, in the DNA replication of plasmids through activation of initiation proteins.</text>
</comment>
<comment type="subunit">
    <text evidence="11">Homodimer.</text>
</comment>
<dbReference type="NCBIfam" id="NF008035">
    <property type="entry name" value="PRK10767.1"/>
    <property type="match status" value="1"/>
</dbReference>
<proteinExistence type="inferred from homology"/>
<feature type="binding site" evidence="11">
    <location>
        <position position="205"/>
    </location>
    <ligand>
        <name>Zn(2+)</name>
        <dbReference type="ChEBI" id="CHEBI:29105"/>
        <label>1</label>
    </ligand>
</feature>
<dbReference type="PROSITE" id="PS51188">
    <property type="entry name" value="ZF_CR"/>
    <property type="match status" value="1"/>
</dbReference>
<dbReference type="InterPro" id="IPR036869">
    <property type="entry name" value="J_dom_sf"/>
</dbReference>
<evidence type="ECO:0000256" key="11">
    <source>
        <dbReference type="HAMAP-Rule" id="MF_01152"/>
    </source>
</evidence>
<dbReference type="InterPro" id="IPR018253">
    <property type="entry name" value="DnaJ_domain_CS"/>
</dbReference>
<evidence type="ECO:0000256" key="3">
    <source>
        <dbReference type="ARBA" id="ARBA00022723"/>
    </source>
</evidence>
<feature type="binding site" evidence="11">
    <location>
        <position position="148"/>
    </location>
    <ligand>
        <name>Zn(2+)</name>
        <dbReference type="ChEBI" id="CHEBI:29105"/>
        <label>1</label>
    </ligand>
</feature>
<dbReference type="SUPFAM" id="SSF57938">
    <property type="entry name" value="DnaJ/Hsp40 cysteine-rich domain"/>
    <property type="match status" value="1"/>
</dbReference>
<keyword evidence="6 11" id="KW-0862">Zinc</keyword>
<dbReference type="SMART" id="SM00271">
    <property type="entry name" value="DnaJ"/>
    <property type="match status" value="1"/>
</dbReference>
<dbReference type="FunFam" id="1.10.287.110:FF:000031">
    <property type="entry name" value="Molecular chaperone DnaJ"/>
    <property type="match status" value="1"/>
</dbReference>
<dbReference type="PANTHER" id="PTHR43096">
    <property type="entry name" value="DNAJ HOMOLOG 1, MITOCHONDRIAL-RELATED"/>
    <property type="match status" value="1"/>
</dbReference>
<keyword evidence="5 11" id="KW-0863">Zinc-finger</keyword>
<feature type="binding site" evidence="11">
    <location>
        <position position="208"/>
    </location>
    <ligand>
        <name>Zn(2+)</name>
        <dbReference type="ChEBI" id="CHEBI:29105"/>
        <label>1</label>
    </ligand>
</feature>
<dbReference type="CDD" id="cd10747">
    <property type="entry name" value="DnaJ_C"/>
    <property type="match status" value="1"/>
</dbReference>
<dbReference type="GO" id="GO:0006260">
    <property type="term" value="P:DNA replication"/>
    <property type="evidence" value="ECO:0007669"/>
    <property type="project" value="UniProtKB-KW"/>
</dbReference>
<dbReference type="FunFam" id="2.60.260.20:FF:000013">
    <property type="entry name" value="DnaJ subfamily B member 11"/>
    <property type="match status" value="1"/>
</dbReference>
<dbReference type="PANTHER" id="PTHR43096:SF48">
    <property type="entry name" value="CHAPERONE PROTEIN DNAJ"/>
    <property type="match status" value="1"/>
</dbReference>
<evidence type="ECO:0000256" key="4">
    <source>
        <dbReference type="ARBA" id="ARBA00022737"/>
    </source>
</evidence>
<dbReference type="GO" id="GO:0009408">
    <property type="term" value="P:response to heat"/>
    <property type="evidence" value="ECO:0007669"/>
    <property type="project" value="InterPro"/>
</dbReference>
<dbReference type="InterPro" id="IPR036410">
    <property type="entry name" value="HSP_DnaJ_Cys-rich_dom_sf"/>
</dbReference>
<dbReference type="Proteomes" id="UP000886861">
    <property type="component" value="Unassembled WGS sequence"/>
</dbReference>
<dbReference type="InterPro" id="IPR012724">
    <property type="entry name" value="DnaJ"/>
</dbReference>
<dbReference type="FunFam" id="2.10.230.10:FF:000002">
    <property type="entry name" value="Molecular chaperone DnaJ"/>
    <property type="match status" value="1"/>
</dbReference>
<dbReference type="Pfam" id="PF00684">
    <property type="entry name" value="DnaJ_CXXCXGXG"/>
    <property type="match status" value="1"/>
</dbReference>
<dbReference type="NCBIfam" id="TIGR02349">
    <property type="entry name" value="DnaJ_bact"/>
    <property type="match status" value="1"/>
</dbReference>
<organism evidence="15 16">
    <name type="scientific">Candidatus Caccopulliclostridium gallistercoris</name>
    <dbReference type="NCBI Taxonomy" id="2840719"/>
    <lineage>
        <taxon>Bacteria</taxon>
        <taxon>Bacillati</taxon>
        <taxon>Bacillota</taxon>
        <taxon>Clostridia</taxon>
        <taxon>Candidatus Caccopulliclostridium</taxon>
    </lineage>
</organism>
<dbReference type="HAMAP" id="MF_01152">
    <property type="entry name" value="DnaJ"/>
    <property type="match status" value="1"/>
</dbReference>
<keyword evidence="2 11" id="KW-0235">DNA replication</keyword>
<dbReference type="EMBL" id="DVOJ01000013">
    <property type="protein sequence ID" value="HIV01612.1"/>
    <property type="molecule type" value="Genomic_DNA"/>
</dbReference>
<evidence type="ECO:0000256" key="1">
    <source>
        <dbReference type="ARBA" id="ARBA00022490"/>
    </source>
</evidence>
<evidence type="ECO:0000256" key="10">
    <source>
        <dbReference type="ARBA" id="ARBA00067609"/>
    </source>
</evidence>
<dbReference type="CDD" id="cd10719">
    <property type="entry name" value="DnaJ_zf"/>
    <property type="match status" value="1"/>
</dbReference>
<comment type="similarity">
    <text evidence="9 11">Belongs to the DnaJ family.</text>
</comment>
<dbReference type="InterPro" id="IPR008971">
    <property type="entry name" value="HSP40/DnaJ_pept-bd"/>
</dbReference>
<feature type="binding site" evidence="11">
    <location>
        <position position="151"/>
    </location>
    <ligand>
        <name>Zn(2+)</name>
        <dbReference type="ChEBI" id="CHEBI:29105"/>
        <label>1</label>
    </ligand>
</feature>
<dbReference type="SUPFAM" id="SSF46565">
    <property type="entry name" value="Chaperone J-domain"/>
    <property type="match status" value="1"/>
</dbReference>
<accession>A0A9D1NFF1</accession>
<dbReference type="CDD" id="cd06257">
    <property type="entry name" value="DnaJ"/>
    <property type="match status" value="1"/>
</dbReference>
<dbReference type="Pfam" id="PF01556">
    <property type="entry name" value="DnaJ_C"/>
    <property type="match status" value="1"/>
</dbReference>
<dbReference type="GO" id="GO:0042026">
    <property type="term" value="P:protein refolding"/>
    <property type="evidence" value="ECO:0007669"/>
    <property type="project" value="TreeGrafter"/>
</dbReference>
<dbReference type="GO" id="GO:0005737">
    <property type="term" value="C:cytoplasm"/>
    <property type="evidence" value="ECO:0007669"/>
    <property type="project" value="UniProtKB-SubCell"/>
</dbReference>
<evidence type="ECO:0000256" key="6">
    <source>
        <dbReference type="ARBA" id="ARBA00022833"/>
    </source>
</evidence>
<dbReference type="SUPFAM" id="SSF49493">
    <property type="entry name" value="HSP40/DnaJ peptide-binding domain"/>
    <property type="match status" value="2"/>
</dbReference>
<dbReference type="GO" id="GO:0051082">
    <property type="term" value="F:unfolded protein binding"/>
    <property type="evidence" value="ECO:0007669"/>
    <property type="project" value="UniProtKB-UniRule"/>
</dbReference>
<evidence type="ECO:0000313" key="16">
    <source>
        <dbReference type="Proteomes" id="UP000886861"/>
    </source>
</evidence>
<evidence type="ECO:0000259" key="13">
    <source>
        <dbReference type="PROSITE" id="PS50076"/>
    </source>
</evidence>
<evidence type="ECO:0000256" key="12">
    <source>
        <dbReference type="PROSITE-ProRule" id="PRU00546"/>
    </source>
</evidence>
<sequence length="372" mass="41045">MAEKDYYKVLGVDKKATQDEIKSAYRKLAKQYHPDINKTPEAQEKFKEINQAYEVLGDEKKRANYDQFGSADGFQGFNGGNAGGGFSGFGGFGGFDDIFGDIFSAFGGGRRTNVMEQGEDINLQMTISFEEAVFGCKKDISISRIEKCEDCHGTGAKNGTEYTTCPDCNGTGRVRYTQNTLFGTTIREGGCKRCDATGKIIKEKCTSCLGKGYKKVNKIVTVKVPAGIDDGQVLRMAGYGNAPYKMGENGDLNLKIKVQPHKIFTRNGFDVSFDLWLPFTTLLLGGKVEIPTLDGKKTTLDIKELTQTGTVMRLKNKGIKYLNRDVYGDMLVTLKAEFPKSLDKATKEALKSISAQPTNSYPKFKKFTDSIK</sequence>
<evidence type="ECO:0000259" key="14">
    <source>
        <dbReference type="PROSITE" id="PS51188"/>
    </source>
</evidence>
<protein>
    <recommendedName>
        <fullName evidence="10 11">Chaperone protein DnaJ</fullName>
    </recommendedName>
</protein>
<feature type="domain" description="J" evidence="13">
    <location>
        <begin position="5"/>
        <end position="69"/>
    </location>
</feature>
<dbReference type="Gene3D" id="2.10.230.10">
    <property type="entry name" value="Heat shock protein DnaJ, cysteine-rich domain"/>
    <property type="match status" value="1"/>
</dbReference>
<evidence type="ECO:0000256" key="5">
    <source>
        <dbReference type="ARBA" id="ARBA00022771"/>
    </source>
</evidence>
<comment type="subcellular location">
    <subcellularLocation>
        <location evidence="11">Cytoplasm</location>
    </subcellularLocation>
</comment>
<evidence type="ECO:0000313" key="15">
    <source>
        <dbReference type="EMBL" id="HIV01612.1"/>
    </source>
</evidence>
<evidence type="ECO:0000256" key="8">
    <source>
        <dbReference type="ARBA" id="ARBA00023186"/>
    </source>
</evidence>
<gene>
    <name evidence="11 15" type="primary">dnaJ</name>
    <name evidence="15" type="ORF">IAA62_03565</name>
</gene>
<dbReference type="GO" id="GO:0031072">
    <property type="term" value="F:heat shock protein binding"/>
    <property type="evidence" value="ECO:0007669"/>
    <property type="project" value="InterPro"/>
</dbReference>
<dbReference type="Gene3D" id="1.10.287.110">
    <property type="entry name" value="DnaJ domain"/>
    <property type="match status" value="1"/>
</dbReference>
<dbReference type="InterPro" id="IPR001623">
    <property type="entry name" value="DnaJ_domain"/>
</dbReference>
<feature type="binding site" evidence="11">
    <location>
        <position position="191"/>
    </location>
    <ligand>
        <name>Zn(2+)</name>
        <dbReference type="ChEBI" id="CHEBI:29105"/>
        <label>2</label>
    </ligand>
</feature>
<dbReference type="Gene3D" id="2.60.260.20">
    <property type="entry name" value="Urease metallochaperone UreE, N-terminal domain"/>
    <property type="match status" value="2"/>
</dbReference>
<comment type="cofactor">
    <cofactor evidence="11">
        <name>Zn(2+)</name>
        <dbReference type="ChEBI" id="CHEBI:29105"/>
    </cofactor>
    <text evidence="11">Binds 2 Zn(2+) ions per monomer.</text>
</comment>
<comment type="caution">
    <text evidence="11">Lacks conserved residue(s) required for the propagation of feature annotation.</text>
</comment>
<evidence type="ECO:0000256" key="9">
    <source>
        <dbReference type="ARBA" id="ARBA00061004"/>
    </source>
</evidence>
<feature type="zinc finger region" description="CR-type" evidence="12">
    <location>
        <begin position="135"/>
        <end position="217"/>
    </location>
</feature>
<dbReference type="GO" id="GO:0008270">
    <property type="term" value="F:zinc ion binding"/>
    <property type="evidence" value="ECO:0007669"/>
    <property type="project" value="UniProtKB-UniRule"/>
</dbReference>
<name>A0A9D1NFF1_9FIRM</name>
<feature type="domain" description="CR-type" evidence="14">
    <location>
        <begin position="135"/>
        <end position="217"/>
    </location>
</feature>
<dbReference type="InterPro" id="IPR001305">
    <property type="entry name" value="HSP_DnaJ_Cys-rich_dom"/>
</dbReference>
<evidence type="ECO:0000256" key="7">
    <source>
        <dbReference type="ARBA" id="ARBA00023016"/>
    </source>
</evidence>
<feature type="binding site" evidence="11">
    <location>
        <position position="165"/>
    </location>
    <ligand>
        <name>Zn(2+)</name>
        <dbReference type="ChEBI" id="CHEBI:29105"/>
        <label>2</label>
    </ligand>
</feature>
<keyword evidence="8 11" id="KW-0143">Chaperone</keyword>
<reference evidence="15" key="2">
    <citation type="journal article" date="2021" name="PeerJ">
        <title>Extensive microbial diversity within the chicken gut microbiome revealed by metagenomics and culture.</title>
        <authorList>
            <person name="Gilroy R."/>
            <person name="Ravi A."/>
            <person name="Getino M."/>
            <person name="Pursley I."/>
            <person name="Horton D.L."/>
            <person name="Alikhan N.F."/>
            <person name="Baker D."/>
            <person name="Gharbi K."/>
            <person name="Hall N."/>
            <person name="Watson M."/>
            <person name="Adriaenssens E.M."/>
            <person name="Foster-Nyarko E."/>
            <person name="Jarju S."/>
            <person name="Secka A."/>
            <person name="Antonio M."/>
            <person name="Oren A."/>
            <person name="Chaudhuri R.R."/>
            <person name="La Ragione R."/>
            <person name="Hildebrand F."/>
            <person name="Pallen M.J."/>
        </authorList>
    </citation>
    <scope>NUCLEOTIDE SEQUENCE</scope>
    <source>
        <strain evidence="15">CHK186-9395</strain>
    </source>
</reference>
<keyword evidence="1 11" id="KW-0963">Cytoplasm</keyword>
<keyword evidence="3 11" id="KW-0479">Metal-binding</keyword>
<dbReference type="PRINTS" id="PR00625">
    <property type="entry name" value="JDOMAIN"/>
</dbReference>
<comment type="caution">
    <text evidence="15">The sequence shown here is derived from an EMBL/GenBank/DDBJ whole genome shotgun (WGS) entry which is preliminary data.</text>
</comment>
<comment type="domain">
    <text evidence="11">The J domain is necessary and sufficient to stimulate DnaK ATPase activity. Zinc center 1 plays an important role in the autonomous, DnaK-independent chaperone activity of DnaJ. Zinc center 2 is essential for interaction with DnaK and for DnaJ activity.</text>
</comment>
<keyword evidence="4 11" id="KW-0677">Repeat</keyword>
<feature type="binding site" evidence="11">
    <location>
        <position position="168"/>
    </location>
    <ligand>
        <name>Zn(2+)</name>
        <dbReference type="ChEBI" id="CHEBI:29105"/>
        <label>2</label>
    </ligand>
</feature>
<dbReference type="Pfam" id="PF00226">
    <property type="entry name" value="DnaJ"/>
    <property type="match status" value="1"/>
</dbReference>
<dbReference type="GO" id="GO:0005524">
    <property type="term" value="F:ATP binding"/>
    <property type="evidence" value="ECO:0007669"/>
    <property type="project" value="InterPro"/>
</dbReference>
<dbReference type="PROSITE" id="PS00636">
    <property type="entry name" value="DNAJ_1"/>
    <property type="match status" value="1"/>
</dbReference>
<dbReference type="InterPro" id="IPR002939">
    <property type="entry name" value="DnaJ_C"/>
</dbReference>
<keyword evidence="7 11" id="KW-0346">Stress response</keyword>
<evidence type="ECO:0000256" key="2">
    <source>
        <dbReference type="ARBA" id="ARBA00022705"/>
    </source>
</evidence>